<dbReference type="PROSITE" id="PS51755">
    <property type="entry name" value="OMPR_PHOB"/>
    <property type="match status" value="1"/>
</dbReference>
<dbReference type="EMBL" id="RBXR01000001">
    <property type="protein sequence ID" value="RKT74556.1"/>
    <property type="molecule type" value="Genomic_DNA"/>
</dbReference>
<dbReference type="SMART" id="SM01043">
    <property type="entry name" value="BTAD"/>
    <property type="match status" value="1"/>
</dbReference>
<dbReference type="SUPFAM" id="SSF52540">
    <property type="entry name" value="P-loop containing nucleoside triphosphate hydrolases"/>
    <property type="match status" value="1"/>
</dbReference>
<dbReference type="InterPro" id="IPR027417">
    <property type="entry name" value="P-loop_NTPase"/>
</dbReference>
<evidence type="ECO:0000313" key="7">
    <source>
        <dbReference type="EMBL" id="RKT74556.1"/>
    </source>
</evidence>
<dbReference type="InterPro" id="IPR036388">
    <property type="entry name" value="WH-like_DNA-bd_sf"/>
</dbReference>
<dbReference type="InterPro" id="IPR001867">
    <property type="entry name" value="OmpR/PhoB-type_DNA-bd"/>
</dbReference>
<dbReference type="Gene3D" id="1.25.40.10">
    <property type="entry name" value="Tetratricopeptide repeat domain"/>
    <property type="match status" value="1"/>
</dbReference>
<keyword evidence="4" id="KW-0804">Transcription</keyword>
<dbReference type="Proteomes" id="UP000272729">
    <property type="component" value="Unassembled WGS sequence"/>
</dbReference>
<gene>
    <name evidence="7" type="ORF">DFJ66_7918</name>
</gene>
<dbReference type="PANTHER" id="PTHR35807:SF1">
    <property type="entry name" value="TRANSCRIPTIONAL REGULATOR REDD"/>
    <property type="match status" value="1"/>
</dbReference>
<dbReference type="InterPro" id="IPR051677">
    <property type="entry name" value="AfsR-DnrI-RedD_regulator"/>
</dbReference>
<proteinExistence type="inferred from homology"/>
<dbReference type="InterPro" id="IPR002182">
    <property type="entry name" value="NB-ARC"/>
</dbReference>
<name>A0A495XNT6_9PSEU</name>
<dbReference type="Gene3D" id="3.40.50.300">
    <property type="entry name" value="P-loop containing nucleotide triphosphate hydrolases"/>
    <property type="match status" value="1"/>
</dbReference>
<dbReference type="OrthoDB" id="5521887at2"/>
<keyword evidence="3 5" id="KW-0238">DNA-binding</keyword>
<protein>
    <submittedName>
        <fullName evidence="7">DNA-binding SARP family transcriptional activator</fullName>
    </submittedName>
</protein>
<dbReference type="PRINTS" id="PR00364">
    <property type="entry name" value="DISEASERSIST"/>
</dbReference>
<dbReference type="PANTHER" id="PTHR35807">
    <property type="entry name" value="TRANSCRIPTIONAL REGULATOR REDD-RELATED"/>
    <property type="match status" value="1"/>
</dbReference>
<dbReference type="Pfam" id="PF00486">
    <property type="entry name" value="Trans_reg_C"/>
    <property type="match status" value="1"/>
</dbReference>
<evidence type="ECO:0000256" key="3">
    <source>
        <dbReference type="ARBA" id="ARBA00023125"/>
    </source>
</evidence>
<evidence type="ECO:0000256" key="1">
    <source>
        <dbReference type="ARBA" id="ARBA00005820"/>
    </source>
</evidence>
<organism evidence="7 8">
    <name type="scientific">Saccharothrix variisporea</name>
    <dbReference type="NCBI Taxonomy" id="543527"/>
    <lineage>
        <taxon>Bacteria</taxon>
        <taxon>Bacillati</taxon>
        <taxon>Actinomycetota</taxon>
        <taxon>Actinomycetes</taxon>
        <taxon>Pseudonocardiales</taxon>
        <taxon>Pseudonocardiaceae</taxon>
        <taxon>Saccharothrix</taxon>
    </lineage>
</organism>
<dbReference type="SUPFAM" id="SSF46894">
    <property type="entry name" value="C-terminal effector domain of the bipartite response regulators"/>
    <property type="match status" value="1"/>
</dbReference>
<comment type="caution">
    <text evidence="7">The sequence shown here is derived from an EMBL/GenBank/DDBJ whole genome shotgun (WGS) entry which is preliminary data.</text>
</comment>
<evidence type="ECO:0000256" key="2">
    <source>
        <dbReference type="ARBA" id="ARBA00023015"/>
    </source>
</evidence>
<dbReference type="InterPro" id="IPR016032">
    <property type="entry name" value="Sig_transdc_resp-reg_C-effctor"/>
</dbReference>
<dbReference type="Pfam" id="PF00931">
    <property type="entry name" value="NB-ARC"/>
    <property type="match status" value="1"/>
</dbReference>
<dbReference type="SUPFAM" id="SSF48452">
    <property type="entry name" value="TPR-like"/>
    <property type="match status" value="1"/>
</dbReference>
<dbReference type="Gene3D" id="1.10.10.10">
    <property type="entry name" value="Winged helix-like DNA-binding domain superfamily/Winged helix DNA-binding domain"/>
    <property type="match status" value="1"/>
</dbReference>
<dbReference type="GO" id="GO:0003677">
    <property type="term" value="F:DNA binding"/>
    <property type="evidence" value="ECO:0007669"/>
    <property type="project" value="UniProtKB-UniRule"/>
</dbReference>
<reference evidence="7 8" key="1">
    <citation type="submission" date="2018-10" db="EMBL/GenBank/DDBJ databases">
        <title>Sequencing the genomes of 1000 actinobacteria strains.</title>
        <authorList>
            <person name="Klenk H.-P."/>
        </authorList>
    </citation>
    <scope>NUCLEOTIDE SEQUENCE [LARGE SCALE GENOMIC DNA]</scope>
    <source>
        <strain evidence="7 8">DSM 43911</strain>
    </source>
</reference>
<dbReference type="CDD" id="cd15831">
    <property type="entry name" value="BTAD"/>
    <property type="match status" value="1"/>
</dbReference>
<evidence type="ECO:0000256" key="4">
    <source>
        <dbReference type="ARBA" id="ARBA00023163"/>
    </source>
</evidence>
<keyword evidence="8" id="KW-1185">Reference proteome</keyword>
<evidence type="ECO:0000313" key="8">
    <source>
        <dbReference type="Proteomes" id="UP000272729"/>
    </source>
</evidence>
<comment type="similarity">
    <text evidence="1">Belongs to the AfsR/DnrI/RedD regulatory family.</text>
</comment>
<dbReference type="GO" id="GO:0043531">
    <property type="term" value="F:ADP binding"/>
    <property type="evidence" value="ECO:0007669"/>
    <property type="project" value="InterPro"/>
</dbReference>
<dbReference type="GO" id="GO:0006355">
    <property type="term" value="P:regulation of DNA-templated transcription"/>
    <property type="evidence" value="ECO:0007669"/>
    <property type="project" value="InterPro"/>
</dbReference>
<accession>A0A495XNT6</accession>
<evidence type="ECO:0000259" key="6">
    <source>
        <dbReference type="PROSITE" id="PS51755"/>
    </source>
</evidence>
<dbReference type="Pfam" id="PF03704">
    <property type="entry name" value="BTAD"/>
    <property type="match status" value="1"/>
</dbReference>
<dbReference type="RefSeq" id="WP_147459510.1">
    <property type="nucleotide sequence ID" value="NZ_JBIUBA010000003.1"/>
</dbReference>
<feature type="domain" description="OmpR/PhoB-type" evidence="6">
    <location>
        <begin position="1"/>
        <end position="92"/>
    </location>
</feature>
<keyword evidence="2" id="KW-0805">Transcription regulation</keyword>
<dbReference type="SMART" id="SM00862">
    <property type="entry name" value="Trans_reg_C"/>
    <property type="match status" value="1"/>
</dbReference>
<dbReference type="GO" id="GO:0000160">
    <property type="term" value="P:phosphorelay signal transduction system"/>
    <property type="evidence" value="ECO:0007669"/>
    <property type="project" value="InterPro"/>
</dbReference>
<dbReference type="AlphaFoldDB" id="A0A495XNT6"/>
<dbReference type="InterPro" id="IPR005158">
    <property type="entry name" value="BTAD"/>
</dbReference>
<sequence>MRFSVLGPLAVHGAGERRVPSAMMPQRLLALLLLNANRTVSTGTIVDELWGENPPKRARRTVQTYVYQLRRALEPDGGGLVETHPHGYALRLPEDGLDLWRFERLAAAGQDALRAEDAAGAARLLAGALELWTGTPLEGLHAGPVLEARRVQLADRRLVVLEQRIEADLACGRHLALLPELAALVAEHPSYEEFTAQLMVAAQRAGRRGEALNAYLRLRRHLVDQLGVEPSARLQALHRDLLADLPAPGHGVVPAQLPFAIGDFVGRGEELARVGDVLRSGGERRVVPLVAVIGPAGIGKTTFAVQAGHDARDAFPDGQLVAQLHDAEDRPVAPADVLRSFLMALGVPVERQPAEVGDRAQLFRSLVADRRVLVLLDDAASVDQVLPLLPGGRGCAALLTSRVRLRGLPVTSTVELGPLPADDAVALLTAVIGARRAATDPDQAHRIVGLCDRSPLAVRVAAEKLLSRPVWPLRKLADRLAVEPGRLAELQTGALSLRDRLHSARTRLSRFEQHSLATLCTTFGPGRFDITSAADLLGIPESAVEKLMEALVDAHLLDIVGVKPSGTAWFRFPDLLRLDVADRAGTRSATSAVSVLTSPARS</sequence>
<evidence type="ECO:0000256" key="5">
    <source>
        <dbReference type="PROSITE-ProRule" id="PRU01091"/>
    </source>
</evidence>
<feature type="DNA-binding region" description="OmpR/PhoB-type" evidence="5">
    <location>
        <begin position="1"/>
        <end position="92"/>
    </location>
</feature>
<dbReference type="InterPro" id="IPR011990">
    <property type="entry name" value="TPR-like_helical_dom_sf"/>
</dbReference>